<keyword evidence="8" id="KW-0769">Symport</keyword>
<keyword evidence="6 8" id="KW-1133">Transmembrane helix</keyword>
<feature type="transmembrane region" description="Helical" evidence="8">
    <location>
        <begin position="348"/>
        <end position="372"/>
    </location>
</feature>
<dbReference type="Proteomes" id="UP001055940">
    <property type="component" value="Chromosome"/>
</dbReference>
<comment type="similarity">
    <text evidence="2 8">Belongs to the alanine or glycine:cation symporter (AGCS) (TC 2.A.25) family.</text>
</comment>
<feature type="transmembrane region" description="Helical" evidence="8">
    <location>
        <begin position="407"/>
        <end position="427"/>
    </location>
</feature>
<evidence type="ECO:0000313" key="11">
    <source>
        <dbReference type="Proteomes" id="UP001055940"/>
    </source>
</evidence>
<feature type="region of interest" description="Disordered" evidence="9">
    <location>
        <begin position="508"/>
        <end position="529"/>
    </location>
</feature>
<feature type="transmembrane region" description="Helical" evidence="8">
    <location>
        <begin position="448"/>
        <end position="469"/>
    </location>
</feature>
<dbReference type="InterPro" id="IPR001463">
    <property type="entry name" value="Na/Ala_symport"/>
</dbReference>
<feature type="transmembrane region" description="Helical" evidence="8">
    <location>
        <begin position="295"/>
        <end position="317"/>
    </location>
</feature>
<keyword evidence="7 8" id="KW-0472">Membrane</keyword>
<dbReference type="PANTHER" id="PTHR30330:SF3">
    <property type="entry name" value="TRANSCRIPTIONAL REGULATOR, LRP FAMILY"/>
    <property type="match status" value="1"/>
</dbReference>
<feature type="transmembrane region" description="Helical" evidence="8">
    <location>
        <begin position="190"/>
        <end position="210"/>
    </location>
</feature>
<dbReference type="Pfam" id="PF01235">
    <property type="entry name" value="Na_Ala_symp"/>
    <property type="match status" value="1"/>
</dbReference>
<evidence type="ECO:0000256" key="5">
    <source>
        <dbReference type="ARBA" id="ARBA00022692"/>
    </source>
</evidence>
<comment type="subcellular location">
    <subcellularLocation>
        <location evidence="1 8">Cell membrane</location>
        <topology evidence="1 8">Multi-pass membrane protein</topology>
    </subcellularLocation>
</comment>
<reference evidence="10" key="1">
    <citation type="submission" date="2022-06" db="EMBL/GenBank/DDBJ databases">
        <authorList>
            <person name="Ping M."/>
        </authorList>
    </citation>
    <scope>NUCLEOTIDE SEQUENCE</scope>
    <source>
        <strain evidence="10">JCM11759T</strain>
    </source>
</reference>
<dbReference type="PANTHER" id="PTHR30330">
    <property type="entry name" value="AGSS FAMILY TRANSPORTER, SODIUM-ALANINE"/>
    <property type="match status" value="1"/>
</dbReference>
<accession>A0ABY5D019</accession>
<dbReference type="EMBL" id="CP099837">
    <property type="protein sequence ID" value="USY17205.1"/>
    <property type="molecule type" value="Genomic_DNA"/>
</dbReference>
<gene>
    <name evidence="10" type="ORF">NE857_17780</name>
</gene>
<dbReference type="Gene3D" id="1.20.1740.10">
    <property type="entry name" value="Amino acid/polyamine transporter I"/>
    <property type="match status" value="1"/>
</dbReference>
<feature type="transmembrane region" description="Helical" evidence="8">
    <location>
        <begin position="475"/>
        <end position="494"/>
    </location>
</feature>
<proteinExistence type="inferred from homology"/>
<feature type="transmembrane region" description="Helical" evidence="8">
    <location>
        <begin position="119"/>
        <end position="147"/>
    </location>
</feature>
<evidence type="ECO:0000256" key="8">
    <source>
        <dbReference type="RuleBase" id="RU363064"/>
    </source>
</evidence>
<feature type="transmembrane region" description="Helical" evidence="8">
    <location>
        <begin position="237"/>
        <end position="258"/>
    </location>
</feature>
<evidence type="ECO:0000256" key="2">
    <source>
        <dbReference type="ARBA" id="ARBA00009261"/>
    </source>
</evidence>
<keyword evidence="5 8" id="KW-0812">Transmembrane</keyword>
<feature type="transmembrane region" description="Helical" evidence="8">
    <location>
        <begin position="270"/>
        <end position="289"/>
    </location>
</feature>
<evidence type="ECO:0000256" key="1">
    <source>
        <dbReference type="ARBA" id="ARBA00004651"/>
    </source>
</evidence>
<keyword evidence="4 8" id="KW-1003">Cell membrane</keyword>
<dbReference type="PRINTS" id="PR00175">
    <property type="entry name" value="NAALASMPORT"/>
</dbReference>
<keyword evidence="11" id="KW-1185">Reference proteome</keyword>
<feature type="transmembrane region" description="Helical" evidence="8">
    <location>
        <begin position="55"/>
        <end position="75"/>
    </location>
</feature>
<dbReference type="RefSeq" id="WP_254416786.1">
    <property type="nucleotide sequence ID" value="NZ_CP099837.1"/>
</dbReference>
<protein>
    <submittedName>
        <fullName evidence="10">Alanine:cation symporter family protein</fullName>
    </submittedName>
</protein>
<sequence length="529" mass="54679">MSGRKVRYMLSADAVPQEGGIGATIENAVDVVFNPIATVLSDVVFAKVTIFGAQFPWIVAWLVAAGVALTLYFGFVQFRHPITAIRIARKGLGNGAPGEVTHFQALTAAVSGTVGLGNIAGVAIAVTIGGPGATFWMILAGLLMMAVKFAECTLGVKYREFGPDGKVSGGPMKYLAKGLAERGMAGIGKVLAGLTAAFILIFAVAGGNMFQANQTLEQLRTVTGGEEGLLGGSTGSFVFGVFLALLVGVVVIGGITSITKVTSKLVPSMTIVYVLACVVVIGMNIPMLPDAVGQIISGAFSPTGVAGGALGAMIIGFQRAAFSNEAGIGSSPIALATVKTNYPASAGLVAMLGPFLDTVVICTMTALTIVIASPQSWIAAREAAAAGEPLPGGVSLTSDAFGTVLPWFPYVLTVAVVLFALSTVITWSYYGLKGWTHLFGEGKRSERIYLVIYCVFLVIGSVLTLGAVLDMADALVFAAALFNIIGLYLLAPVVKKELARLLAHLRGEGEKEPAKADDKPEGPAEELVK</sequence>
<evidence type="ECO:0000256" key="6">
    <source>
        <dbReference type="ARBA" id="ARBA00022989"/>
    </source>
</evidence>
<evidence type="ECO:0000313" key="10">
    <source>
        <dbReference type="EMBL" id="USY17205.1"/>
    </source>
</evidence>
<dbReference type="NCBIfam" id="TIGR00835">
    <property type="entry name" value="agcS"/>
    <property type="match status" value="1"/>
</dbReference>
<name>A0ABY5D019_9ACTN</name>
<evidence type="ECO:0000256" key="9">
    <source>
        <dbReference type="SAM" id="MobiDB-lite"/>
    </source>
</evidence>
<keyword evidence="3 8" id="KW-0813">Transport</keyword>
<evidence type="ECO:0000256" key="3">
    <source>
        <dbReference type="ARBA" id="ARBA00022448"/>
    </source>
</evidence>
<evidence type="ECO:0000256" key="7">
    <source>
        <dbReference type="ARBA" id="ARBA00023136"/>
    </source>
</evidence>
<organism evidence="10 11">
    <name type="scientific">Nocardiopsis exhalans</name>
    <dbReference type="NCBI Taxonomy" id="163604"/>
    <lineage>
        <taxon>Bacteria</taxon>
        <taxon>Bacillati</taxon>
        <taxon>Actinomycetota</taxon>
        <taxon>Actinomycetes</taxon>
        <taxon>Streptosporangiales</taxon>
        <taxon>Nocardiopsidaceae</taxon>
        <taxon>Nocardiopsis</taxon>
    </lineage>
</organism>
<evidence type="ECO:0000256" key="4">
    <source>
        <dbReference type="ARBA" id="ARBA00022475"/>
    </source>
</evidence>